<feature type="domain" description="Dihydroorotate dehydrogenase catalytic" evidence="7">
    <location>
        <begin position="88"/>
        <end position="292"/>
    </location>
</feature>
<dbReference type="GO" id="GO:0006207">
    <property type="term" value="P:'de novo' pyrimidine nucleobase biosynthetic process"/>
    <property type="evidence" value="ECO:0007669"/>
    <property type="project" value="TreeGrafter"/>
</dbReference>
<dbReference type="Gene3D" id="3.20.20.70">
    <property type="entry name" value="Aldolase class I"/>
    <property type="match status" value="1"/>
</dbReference>
<dbReference type="Pfam" id="PF01180">
    <property type="entry name" value="DHO_dh"/>
    <property type="match status" value="1"/>
</dbReference>
<keyword evidence="5" id="KW-0665">Pyrimidine biosynthesis</keyword>
<evidence type="ECO:0000256" key="3">
    <source>
        <dbReference type="ARBA" id="ARBA00022630"/>
    </source>
</evidence>
<protein>
    <submittedName>
        <fullName evidence="8">Dihydroorotate dehydrogenase (Fumarate)</fullName>
    </submittedName>
</protein>
<sequence>MSDLSTRYLGLELKNPLVIASCGLTSSLQGIQNCANSGAGAIVLKSLFEEQINADIAALREAAGEFAQAHTEAFDYLEGYAQACGPQEYLQLIREAKKSVDIPLIASINCITAERWAEYAAQLEAAGADALEVNVGFLANSMDLSSTEVEARYQQILRAVKEQVKIPVALKIGPYFSSFGQLAQMLSTGEQAADALVLFNRFYRLDIDVDKLQVNAGNPYSSADELHTSLRWIMLLAGKLDCQLAATTGIHSGKDVAKQLLAGADVTQICSVIYEQGFAQVQAILDQLQSWMQQQGFNRIDDFRGKLSQQQSSDPESYERLQYIKGLTGLE</sequence>
<keyword evidence="6" id="KW-0560">Oxidoreductase</keyword>
<dbReference type="InterPro" id="IPR005720">
    <property type="entry name" value="Dihydroorotate_DH_cat"/>
</dbReference>
<gene>
    <name evidence="8" type="ORF">SAMN02745165_01238</name>
</gene>
<evidence type="ECO:0000256" key="1">
    <source>
        <dbReference type="ARBA" id="ARBA00001917"/>
    </source>
</evidence>
<dbReference type="SUPFAM" id="SSF51395">
    <property type="entry name" value="FMN-linked oxidoreductases"/>
    <property type="match status" value="1"/>
</dbReference>
<dbReference type="PANTHER" id="PTHR48109:SF3">
    <property type="entry name" value="SLL0744 PROTEIN"/>
    <property type="match status" value="1"/>
</dbReference>
<comment type="cofactor">
    <cofactor evidence="1">
        <name>FMN</name>
        <dbReference type="ChEBI" id="CHEBI:58210"/>
    </cofactor>
</comment>
<dbReference type="AlphaFoldDB" id="A0A1M6FCM2"/>
<name>A0A1M6FCM2_MALRU</name>
<dbReference type="Proteomes" id="UP000184171">
    <property type="component" value="Unassembled WGS sequence"/>
</dbReference>
<evidence type="ECO:0000313" key="9">
    <source>
        <dbReference type="Proteomes" id="UP000184171"/>
    </source>
</evidence>
<evidence type="ECO:0000256" key="4">
    <source>
        <dbReference type="ARBA" id="ARBA00022643"/>
    </source>
</evidence>
<reference evidence="8 9" key="1">
    <citation type="submission" date="2016-11" db="EMBL/GenBank/DDBJ databases">
        <authorList>
            <person name="Jaros S."/>
            <person name="Januszkiewicz K."/>
            <person name="Wedrychowicz H."/>
        </authorList>
    </citation>
    <scope>NUCLEOTIDE SEQUENCE [LARGE SCALE GENOMIC DNA]</scope>
    <source>
        <strain evidence="8 9">DSM 5091</strain>
    </source>
</reference>
<organism evidence="8 9">
    <name type="scientific">Malonomonas rubra DSM 5091</name>
    <dbReference type="NCBI Taxonomy" id="1122189"/>
    <lineage>
        <taxon>Bacteria</taxon>
        <taxon>Pseudomonadati</taxon>
        <taxon>Thermodesulfobacteriota</taxon>
        <taxon>Desulfuromonadia</taxon>
        <taxon>Desulfuromonadales</taxon>
        <taxon>Geopsychrobacteraceae</taxon>
        <taxon>Malonomonas</taxon>
    </lineage>
</organism>
<dbReference type="GO" id="GO:0004152">
    <property type="term" value="F:dihydroorotate dehydrogenase activity"/>
    <property type="evidence" value="ECO:0007669"/>
    <property type="project" value="InterPro"/>
</dbReference>
<comment type="pathway">
    <text evidence="2">Pyrimidine metabolism; UMP biosynthesis via de novo pathway.</text>
</comment>
<evidence type="ECO:0000313" key="8">
    <source>
        <dbReference type="EMBL" id="SHI95422.1"/>
    </source>
</evidence>
<dbReference type="NCBIfam" id="NF005741">
    <property type="entry name" value="PRK07565.1"/>
    <property type="match status" value="1"/>
</dbReference>
<dbReference type="PANTHER" id="PTHR48109">
    <property type="entry name" value="DIHYDROOROTATE DEHYDROGENASE (QUINONE), MITOCHONDRIAL-RELATED"/>
    <property type="match status" value="1"/>
</dbReference>
<evidence type="ECO:0000256" key="6">
    <source>
        <dbReference type="ARBA" id="ARBA00023002"/>
    </source>
</evidence>
<dbReference type="UniPathway" id="UPA00070"/>
<evidence type="ECO:0000256" key="5">
    <source>
        <dbReference type="ARBA" id="ARBA00022975"/>
    </source>
</evidence>
<dbReference type="EMBL" id="FQZT01000003">
    <property type="protein sequence ID" value="SHI95422.1"/>
    <property type="molecule type" value="Genomic_DNA"/>
</dbReference>
<keyword evidence="9" id="KW-1185">Reference proteome</keyword>
<dbReference type="InterPro" id="IPR013785">
    <property type="entry name" value="Aldolase_TIM"/>
</dbReference>
<dbReference type="InterPro" id="IPR012135">
    <property type="entry name" value="Dihydroorotate_DH_1_2"/>
</dbReference>
<dbReference type="GO" id="GO:0044205">
    <property type="term" value="P:'de novo' UMP biosynthetic process"/>
    <property type="evidence" value="ECO:0007669"/>
    <property type="project" value="UniProtKB-UniPathway"/>
</dbReference>
<dbReference type="STRING" id="1122189.SAMN02745165_01238"/>
<dbReference type="RefSeq" id="WP_072906834.1">
    <property type="nucleotide sequence ID" value="NZ_FQZT01000003.1"/>
</dbReference>
<keyword evidence="4" id="KW-0288">FMN</keyword>
<dbReference type="GO" id="GO:0005737">
    <property type="term" value="C:cytoplasm"/>
    <property type="evidence" value="ECO:0007669"/>
    <property type="project" value="InterPro"/>
</dbReference>
<dbReference type="InterPro" id="IPR050074">
    <property type="entry name" value="DHO_dehydrogenase"/>
</dbReference>
<accession>A0A1M6FCM2</accession>
<keyword evidence="3" id="KW-0285">Flavoprotein</keyword>
<proteinExistence type="predicted"/>
<dbReference type="PIRSF" id="PIRSF000164">
    <property type="entry name" value="DHO_oxidase"/>
    <property type="match status" value="1"/>
</dbReference>
<evidence type="ECO:0000256" key="2">
    <source>
        <dbReference type="ARBA" id="ARBA00004725"/>
    </source>
</evidence>
<evidence type="ECO:0000259" key="7">
    <source>
        <dbReference type="Pfam" id="PF01180"/>
    </source>
</evidence>
<dbReference type="OrthoDB" id="9794954at2"/>